<protein>
    <submittedName>
        <fullName evidence="10">Dihydroxy-acid dehydratase</fullName>
    </submittedName>
</protein>
<keyword evidence="6" id="KW-0456">Lyase</keyword>
<keyword evidence="11" id="KW-1185">Reference proteome</keyword>
<evidence type="ECO:0000256" key="2">
    <source>
        <dbReference type="ARBA" id="ARBA00022714"/>
    </source>
</evidence>
<dbReference type="AlphaFoldDB" id="A0AAW4X1C6"/>
<sequence>MRILLRSQKIRQSGPEIDALRMGMDWEAEDLAKMQIVIANTYGSGHPGSFHLDKYVEILKEELKELDVMGSRMTTSDICDGIAQGHDGMNYSLVSREMIANMVEIQAMAAPYDGIAFFSSCDKSVPAHLMALLRLNLPSIHIPGGSMAPGPDNLTLEMIGSYSAQLERGEITEEEFKKYQYSACPSCGACQFMGTASTMQIMGEALGLSLPGAALIPSTSIALEEMTQEAGNYLVELVNNNLKPADIVTKKSFENAIMIHAAIGGSTNALLHIPAIAHEFDIEIELELFDKIHRQIPFLANIKSGGEYPSRYFWYAGGVPQIMKELKDYLHLDQLTVTGKTLAENLAELDKFSYLNYMTSDAPEQLPAKKKIIYPAGDPINEQGSLAVLKGNLAPMGAVVKHSAVDPAVHQFIGQAKVYDQEETALEAVLNGEIKSGDVVVIRYEGPKGSGMPEMFYTSEAIASDPVLNTSTALITDGRYSGATRGPAIGHLSPEAVDGGPIALIEDGDLIEIDIKARSLNIIGIKGEKTSAEEIEQILAARKKLWSKPEPKFNKGALGLFIRNAVPAAKGAYIALD</sequence>
<dbReference type="SUPFAM" id="SSF52016">
    <property type="entry name" value="LeuD/IlvD-like"/>
    <property type="match status" value="1"/>
</dbReference>
<accession>A0AAW4X1C6</accession>
<feature type="domain" description="Dihydroxy-acid/6-phosphogluconate dehydratase C-terminal" evidence="9">
    <location>
        <begin position="371"/>
        <end position="572"/>
    </location>
</feature>
<dbReference type="PROSITE" id="PS00886">
    <property type="entry name" value="ILVD_EDD_1"/>
    <property type="match status" value="1"/>
</dbReference>
<comment type="similarity">
    <text evidence="1">Belongs to the IlvD/Edd family.</text>
</comment>
<name>A0AAW4X1C6_9FIRM</name>
<evidence type="ECO:0000259" key="8">
    <source>
        <dbReference type="Pfam" id="PF00920"/>
    </source>
</evidence>
<reference evidence="10 11" key="1">
    <citation type="submission" date="2021-10" db="EMBL/GenBank/DDBJ databases">
        <authorList>
            <person name="Grouzdev D.S."/>
            <person name="Pantiukh K.S."/>
            <person name="Krutkina M.S."/>
        </authorList>
    </citation>
    <scope>NUCLEOTIDE SEQUENCE [LARGE SCALE GENOMIC DNA]</scope>
    <source>
        <strain evidence="10 11">Z-7514</strain>
    </source>
</reference>
<evidence type="ECO:0000313" key="11">
    <source>
        <dbReference type="Proteomes" id="UP001199296"/>
    </source>
</evidence>
<dbReference type="FunFam" id="3.50.30.80:FF:000001">
    <property type="entry name" value="Dihydroxy-acid dehydratase"/>
    <property type="match status" value="1"/>
</dbReference>
<dbReference type="GO" id="GO:0046872">
    <property type="term" value="F:metal ion binding"/>
    <property type="evidence" value="ECO:0007669"/>
    <property type="project" value="UniProtKB-KW"/>
</dbReference>
<evidence type="ECO:0000256" key="1">
    <source>
        <dbReference type="ARBA" id="ARBA00006486"/>
    </source>
</evidence>
<evidence type="ECO:0000256" key="4">
    <source>
        <dbReference type="ARBA" id="ARBA00023004"/>
    </source>
</evidence>
<evidence type="ECO:0000256" key="7">
    <source>
        <dbReference type="ARBA" id="ARBA00023304"/>
    </source>
</evidence>
<evidence type="ECO:0000259" key="9">
    <source>
        <dbReference type="Pfam" id="PF24877"/>
    </source>
</evidence>
<keyword evidence="7" id="KW-0028">Amino-acid biosynthesis</keyword>
<dbReference type="InterPro" id="IPR056740">
    <property type="entry name" value="ILV_EDD_C"/>
</dbReference>
<dbReference type="GO" id="GO:0005829">
    <property type="term" value="C:cytosol"/>
    <property type="evidence" value="ECO:0007669"/>
    <property type="project" value="TreeGrafter"/>
</dbReference>
<organism evidence="10 11">
    <name type="scientific">Halanaerobium polyolivorans</name>
    <dbReference type="NCBI Taxonomy" id="2886943"/>
    <lineage>
        <taxon>Bacteria</taxon>
        <taxon>Bacillati</taxon>
        <taxon>Bacillota</taxon>
        <taxon>Clostridia</taxon>
        <taxon>Halanaerobiales</taxon>
        <taxon>Halanaerobiaceae</taxon>
        <taxon>Halanaerobium</taxon>
    </lineage>
</organism>
<keyword evidence="2" id="KW-0001">2Fe-2S</keyword>
<dbReference type="InterPro" id="IPR020558">
    <property type="entry name" value="DiOHA_6PGluconate_deHydtase_CS"/>
</dbReference>
<feature type="domain" description="Dihydroxy-acid/6-phosphogluconate dehydratase N-terminal" evidence="8">
    <location>
        <begin position="33"/>
        <end position="345"/>
    </location>
</feature>
<keyword evidence="5" id="KW-0411">Iron-sulfur</keyword>
<dbReference type="SUPFAM" id="SSF143975">
    <property type="entry name" value="IlvD/EDD N-terminal domain-like"/>
    <property type="match status" value="1"/>
</dbReference>
<evidence type="ECO:0000256" key="3">
    <source>
        <dbReference type="ARBA" id="ARBA00022723"/>
    </source>
</evidence>
<keyword evidence="3" id="KW-0479">Metal-binding</keyword>
<dbReference type="GO" id="GO:0009082">
    <property type="term" value="P:branched-chain amino acid biosynthetic process"/>
    <property type="evidence" value="ECO:0007669"/>
    <property type="project" value="UniProtKB-KW"/>
</dbReference>
<proteinExistence type="inferred from homology"/>
<comment type="caution">
    <text evidence="10">The sequence shown here is derived from an EMBL/GenBank/DDBJ whole genome shotgun (WGS) entry which is preliminary data.</text>
</comment>
<dbReference type="Proteomes" id="UP001199296">
    <property type="component" value="Unassembled WGS sequence"/>
</dbReference>
<dbReference type="EMBL" id="JAJFAT010000014">
    <property type="protein sequence ID" value="MCC3145607.1"/>
    <property type="molecule type" value="Genomic_DNA"/>
</dbReference>
<keyword evidence="7" id="KW-0100">Branched-chain amino acid biosynthesis</keyword>
<dbReference type="PANTHER" id="PTHR43661">
    <property type="entry name" value="D-XYLONATE DEHYDRATASE"/>
    <property type="match status" value="1"/>
</dbReference>
<dbReference type="GO" id="GO:0016836">
    <property type="term" value="F:hydro-lyase activity"/>
    <property type="evidence" value="ECO:0007669"/>
    <property type="project" value="TreeGrafter"/>
</dbReference>
<gene>
    <name evidence="10" type="ORF">LJ207_09750</name>
</gene>
<dbReference type="Pfam" id="PF24877">
    <property type="entry name" value="ILV_EDD_C"/>
    <property type="match status" value="1"/>
</dbReference>
<dbReference type="Pfam" id="PF00920">
    <property type="entry name" value="ILVD_EDD_N"/>
    <property type="match status" value="1"/>
</dbReference>
<keyword evidence="4" id="KW-0408">Iron</keyword>
<dbReference type="GO" id="GO:0051537">
    <property type="term" value="F:2 iron, 2 sulfur cluster binding"/>
    <property type="evidence" value="ECO:0007669"/>
    <property type="project" value="UniProtKB-KW"/>
</dbReference>
<evidence type="ECO:0000256" key="6">
    <source>
        <dbReference type="ARBA" id="ARBA00023239"/>
    </source>
</evidence>
<dbReference type="PANTHER" id="PTHR43661:SF3">
    <property type="entry name" value="D-XYLONATE DEHYDRATASE YAGF-RELATED"/>
    <property type="match status" value="1"/>
</dbReference>
<dbReference type="InterPro" id="IPR042096">
    <property type="entry name" value="Dihydro-acid_dehy_C"/>
</dbReference>
<dbReference type="InterPro" id="IPR037237">
    <property type="entry name" value="IlvD/EDD_N"/>
</dbReference>
<dbReference type="Gene3D" id="3.50.30.80">
    <property type="entry name" value="IlvD/EDD C-terminal domain-like"/>
    <property type="match status" value="1"/>
</dbReference>
<evidence type="ECO:0000256" key="5">
    <source>
        <dbReference type="ARBA" id="ARBA00023014"/>
    </source>
</evidence>
<evidence type="ECO:0000313" key="10">
    <source>
        <dbReference type="EMBL" id="MCC3145607.1"/>
    </source>
</evidence>
<dbReference type="PROSITE" id="PS00887">
    <property type="entry name" value="ILVD_EDD_2"/>
    <property type="match status" value="1"/>
</dbReference>
<dbReference type="InterPro" id="IPR000581">
    <property type="entry name" value="ILV_EDD_N"/>
</dbReference>